<sequence>MADEENSRDNDEVHDRIVSRTLSIAPVDRDKLRRFYEEQKEDSFIHPEPVFPDDKTPAFEEASFNVFKLKKLDEPENSGPTHAGKGNTSELRETVFLGRERSKLRRKKSKKRSKSRDEEDLRSSTAKSEEAREEEAVELVPLQIAVKGDNSDIHSTDIKNGETEMSITEEERSSRKSRKKKKKKYLERHASESRVAEMMQTTHSPEDRMTGAPEDPSDLSDPSHRKKRRALSQEALLTQPSTEVEEQTEGTERKSKKKKKKRETSPRDPERVEPGEGETGEGELFWKKAKKKVKKKKKIREKEVIEAMTGQEIPEDEKLPPQIRKAAYVEPETATSANSRESTETRALPPLLTKRAFSLNKIHTADSKQMEKIPEILRDDSVLVGKSIPPIASMMGAGDKDKTKTEGKLKKEEEKKTPLLGDQMERLRDLEEGQPQAPDKEESKEIECKRFPCLARLRPCFAAICRFFTRLWRFITKDRDWTSREKKCIVAIVTSVLAAIVFLGLFPSSFVYLDYYEYAMKYDKVTGAVDRSEIYEFGCYILGPSTAFLSFPRSAHVISNSHEVFTADEMSIKITYHIQYFLRKSEIGMLHKEFDSGYDSVIRSIVESEMKNSAAGISIDHFRFQRSNLEKSFLDKLKKRLEGNCCQSCCPSSCTNNTICSSCLGPTSCDQGYHISISYFQLTKVDIPKEVLDRFLQSVLLQEYALTEYLKQEKAVEDKITLRQTSLVYNEANEIVEVGNAESQKIQVIAEADRDANLTMAYVGALSSMYTTLNVVQEDHKLSIMMIRVLEEAAVKGNLYWSYGYENETIYDRPLALPAG</sequence>
<keyword evidence="2" id="KW-0812">Transmembrane</keyword>
<feature type="compositionally biased region" description="Basic and acidic residues" evidence="1">
    <location>
        <begin position="149"/>
        <end position="162"/>
    </location>
</feature>
<proteinExistence type="predicted"/>
<evidence type="ECO:0000256" key="2">
    <source>
        <dbReference type="SAM" id="Phobius"/>
    </source>
</evidence>
<feature type="region of interest" description="Disordered" evidence="1">
    <location>
        <begin position="70"/>
        <end position="287"/>
    </location>
</feature>
<accession>A0A8W8KNK5</accession>
<evidence type="ECO:0000259" key="3">
    <source>
        <dbReference type="Pfam" id="PF01145"/>
    </source>
</evidence>
<dbReference type="EnsemblMetazoa" id="G24678.1">
    <property type="protein sequence ID" value="G24678.1:cds"/>
    <property type="gene ID" value="G24678"/>
</dbReference>
<name>A0A8W8KNK5_MAGGI</name>
<dbReference type="Pfam" id="PF01145">
    <property type="entry name" value="Band_7"/>
    <property type="match status" value="1"/>
</dbReference>
<reference evidence="4" key="1">
    <citation type="submission" date="2022-08" db="UniProtKB">
        <authorList>
            <consortium name="EnsemblMetazoa"/>
        </authorList>
    </citation>
    <scope>IDENTIFICATION</scope>
    <source>
        <strain evidence="4">05x7-T-G4-1.051#20</strain>
    </source>
</reference>
<dbReference type="InterPro" id="IPR001107">
    <property type="entry name" value="Band_7"/>
</dbReference>
<feature type="compositionally biased region" description="Basic and acidic residues" evidence="1">
    <location>
        <begin position="90"/>
        <end position="101"/>
    </location>
</feature>
<evidence type="ECO:0000313" key="4">
    <source>
        <dbReference type="EnsemblMetazoa" id="G24678.1:cds"/>
    </source>
</evidence>
<feature type="domain" description="Band 7" evidence="3">
    <location>
        <begin position="518"/>
        <end position="704"/>
    </location>
</feature>
<feature type="compositionally biased region" description="Basic and acidic residues" evidence="1">
    <location>
        <begin position="115"/>
        <end position="130"/>
    </location>
</feature>
<feature type="compositionally biased region" description="Basic and acidic residues" evidence="1">
    <location>
        <begin position="263"/>
        <end position="274"/>
    </location>
</feature>
<feature type="compositionally biased region" description="Basic and acidic residues" evidence="1">
    <location>
        <begin position="398"/>
        <end position="431"/>
    </location>
</feature>
<protein>
    <recommendedName>
        <fullName evidence="3">Band 7 domain-containing protein</fullName>
    </recommendedName>
</protein>
<organism evidence="4 5">
    <name type="scientific">Magallana gigas</name>
    <name type="common">Pacific oyster</name>
    <name type="synonym">Crassostrea gigas</name>
    <dbReference type="NCBI Taxonomy" id="29159"/>
    <lineage>
        <taxon>Eukaryota</taxon>
        <taxon>Metazoa</taxon>
        <taxon>Spiralia</taxon>
        <taxon>Lophotrochozoa</taxon>
        <taxon>Mollusca</taxon>
        <taxon>Bivalvia</taxon>
        <taxon>Autobranchia</taxon>
        <taxon>Pteriomorphia</taxon>
        <taxon>Ostreida</taxon>
        <taxon>Ostreoidea</taxon>
        <taxon>Ostreidae</taxon>
        <taxon>Magallana</taxon>
    </lineage>
</organism>
<keyword evidence="5" id="KW-1185">Reference proteome</keyword>
<feature type="transmembrane region" description="Helical" evidence="2">
    <location>
        <begin position="489"/>
        <end position="513"/>
    </location>
</feature>
<dbReference type="Proteomes" id="UP000005408">
    <property type="component" value="Unassembled WGS sequence"/>
</dbReference>
<evidence type="ECO:0000313" key="5">
    <source>
        <dbReference type="Proteomes" id="UP000005408"/>
    </source>
</evidence>
<feature type="compositionally biased region" description="Basic residues" evidence="1">
    <location>
        <begin position="175"/>
        <end position="186"/>
    </location>
</feature>
<feature type="compositionally biased region" description="Basic residues" evidence="1">
    <location>
        <begin position="102"/>
        <end position="114"/>
    </location>
</feature>
<feature type="region of interest" description="Disordered" evidence="1">
    <location>
        <begin position="390"/>
        <end position="442"/>
    </location>
</feature>
<dbReference type="OrthoDB" id="6144433at2759"/>
<feature type="region of interest" description="Disordered" evidence="1">
    <location>
        <begin position="38"/>
        <end position="57"/>
    </location>
</feature>
<dbReference type="AlphaFoldDB" id="A0A8W8KNK5"/>
<evidence type="ECO:0000256" key="1">
    <source>
        <dbReference type="SAM" id="MobiDB-lite"/>
    </source>
</evidence>
<dbReference type="OMA" id="TGSKWDE"/>
<keyword evidence="2" id="KW-0472">Membrane</keyword>
<keyword evidence="2" id="KW-1133">Transmembrane helix</keyword>